<dbReference type="Pfam" id="PF12669">
    <property type="entry name" value="FeoB_associated"/>
    <property type="match status" value="1"/>
</dbReference>
<organism evidence="2 3">
    <name type="scientific">Petrocella atlantisensis</name>
    <dbReference type="NCBI Taxonomy" id="2173034"/>
    <lineage>
        <taxon>Bacteria</taxon>
        <taxon>Bacillati</taxon>
        <taxon>Bacillota</taxon>
        <taxon>Clostridia</taxon>
        <taxon>Lachnospirales</taxon>
        <taxon>Vallitaleaceae</taxon>
        <taxon>Petrocella</taxon>
    </lineage>
</organism>
<keyword evidence="1" id="KW-1133">Transmembrane helix</keyword>
<evidence type="ECO:0000256" key="1">
    <source>
        <dbReference type="SAM" id="Phobius"/>
    </source>
</evidence>
<protein>
    <submittedName>
        <fullName evidence="2">FeoB-associated Cys-rich membrane protein</fullName>
    </submittedName>
</protein>
<gene>
    <name evidence="2" type="ORF">PATL70BA_0558</name>
</gene>
<accession>A0A3P7RUD9</accession>
<evidence type="ECO:0000313" key="3">
    <source>
        <dbReference type="Proteomes" id="UP000279029"/>
    </source>
</evidence>
<feature type="transmembrane region" description="Helical" evidence="1">
    <location>
        <begin position="6"/>
        <end position="22"/>
    </location>
</feature>
<evidence type="ECO:0000313" key="2">
    <source>
        <dbReference type="EMBL" id="VDN46416.1"/>
    </source>
</evidence>
<sequence>MIPTIIVGSIFGVIMLWALIHTKRDLKASKCAGCSVNNCSSRK</sequence>
<dbReference type="RefSeq" id="WP_125135936.1">
    <property type="nucleotide sequence ID" value="NZ_LR130778.1"/>
</dbReference>
<reference evidence="2 3" key="1">
    <citation type="submission" date="2018-09" db="EMBL/GenBank/DDBJ databases">
        <authorList>
            <person name="Postec A."/>
        </authorList>
    </citation>
    <scope>NUCLEOTIDE SEQUENCE [LARGE SCALE GENOMIC DNA]</scope>
    <source>
        <strain evidence="2">70B-A</strain>
    </source>
</reference>
<keyword evidence="1" id="KW-0472">Membrane</keyword>
<dbReference type="AlphaFoldDB" id="A0A3P7RUD9"/>
<keyword evidence="1" id="KW-0812">Transmembrane</keyword>
<dbReference type="Proteomes" id="UP000279029">
    <property type="component" value="Chromosome"/>
</dbReference>
<proteinExistence type="predicted"/>
<dbReference type="EMBL" id="LR130778">
    <property type="protein sequence ID" value="VDN46416.1"/>
    <property type="molecule type" value="Genomic_DNA"/>
</dbReference>
<keyword evidence="3" id="KW-1185">Reference proteome</keyword>
<name>A0A3P7RUD9_9FIRM</name>
<dbReference type="KEGG" id="cbar:PATL70BA_0558"/>